<protein>
    <submittedName>
        <fullName evidence="1">Uncharacterized protein</fullName>
    </submittedName>
</protein>
<accession>A0AAJ2X2G2</accession>
<dbReference type="Proteomes" id="UP001297361">
    <property type="component" value="Unassembled WGS sequence"/>
</dbReference>
<dbReference type="AlphaFoldDB" id="A0AAJ2X2G2"/>
<name>A0AAJ2X2G2_XANCA</name>
<dbReference type="EMBL" id="JAJFNJ020000003">
    <property type="protein sequence ID" value="MEC3887529.1"/>
    <property type="molecule type" value="Genomic_DNA"/>
</dbReference>
<proteinExistence type="predicted"/>
<dbReference type="RefSeq" id="WP_228425563.1">
    <property type="nucleotide sequence ID" value="NZ_JAJFNJ020000003.1"/>
</dbReference>
<reference evidence="1" key="1">
    <citation type="submission" date="2021-10" db="EMBL/GenBank/DDBJ databases">
        <authorList>
            <person name="Hussein R."/>
            <person name="Harrison J."/>
            <person name="Studholme D.J."/>
            <person name="Vicente J."/>
            <person name="Grant M."/>
        </authorList>
    </citation>
    <scope>NUCLEOTIDE SEQUENCE</scope>
    <source>
        <strain evidence="1">NCPPB 2970</strain>
    </source>
</reference>
<gene>
    <name evidence="1" type="ORF">LLE72_007130</name>
</gene>
<comment type="caution">
    <text evidence="1">The sequence shown here is derived from an EMBL/GenBank/DDBJ whole genome shotgun (WGS) entry which is preliminary data.</text>
</comment>
<reference evidence="1" key="2">
    <citation type="submission" date="2024-01" db="EMBL/GenBank/DDBJ databases">
        <title>Long-read genome sequencing of X. campestris pv. papavericola.</title>
        <authorList>
            <person name="Hussain R.M.F."/>
            <person name="Greer S."/>
            <person name="Harrison J."/>
            <person name="Grant M."/>
            <person name="Vicente J."/>
            <person name="Studholme D.J."/>
        </authorList>
    </citation>
    <scope>NUCLEOTIDE SEQUENCE</scope>
    <source>
        <strain evidence="1">NCPPB 2970</strain>
    </source>
</reference>
<evidence type="ECO:0000313" key="2">
    <source>
        <dbReference type="Proteomes" id="UP001297361"/>
    </source>
</evidence>
<evidence type="ECO:0000313" key="1">
    <source>
        <dbReference type="EMBL" id="MEC3887529.1"/>
    </source>
</evidence>
<organism evidence="1 2">
    <name type="scientific">Xanthomonas campestris pv. papavericola</name>
    <dbReference type="NCBI Taxonomy" id="487881"/>
    <lineage>
        <taxon>Bacteria</taxon>
        <taxon>Pseudomonadati</taxon>
        <taxon>Pseudomonadota</taxon>
        <taxon>Gammaproteobacteria</taxon>
        <taxon>Lysobacterales</taxon>
        <taxon>Lysobacteraceae</taxon>
        <taxon>Xanthomonas</taxon>
    </lineage>
</organism>
<sequence>MLIDLGLAGACCVTVVINARNDPALSYALRPGCWWHGGAARGHCSVCFAIDQRMPAVHPLQRIGMRIAAHAVKPACCVVQWNACGITVVNGALLALRRGCAAGRVRGHHVGSSLVQWSMHRR</sequence>